<dbReference type="EMBL" id="JACHJK010000027">
    <property type="protein sequence ID" value="MBB5932523.1"/>
    <property type="molecule type" value="Genomic_DNA"/>
</dbReference>
<dbReference type="Proteomes" id="UP000585836">
    <property type="component" value="Unassembled WGS sequence"/>
</dbReference>
<comment type="caution">
    <text evidence="2">The sequence shown here is derived from an EMBL/GenBank/DDBJ whole genome shotgun (WGS) entry which is preliminary data.</text>
</comment>
<keyword evidence="1" id="KW-0812">Transmembrane</keyword>
<gene>
    <name evidence="2" type="ORF">FHS34_008033</name>
</gene>
<proteinExistence type="predicted"/>
<accession>A0A7W9UVA8</accession>
<dbReference type="AlphaFoldDB" id="A0A7W9UVA8"/>
<protein>
    <submittedName>
        <fullName evidence="2">Putative membrane protein YfcA</fullName>
    </submittedName>
</protein>
<keyword evidence="3" id="KW-1185">Reference proteome</keyword>
<feature type="transmembrane region" description="Helical" evidence="1">
    <location>
        <begin position="25"/>
        <end position="43"/>
    </location>
</feature>
<evidence type="ECO:0000313" key="2">
    <source>
        <dbReference type="EMBL" id="MBB5932523.1"/>
    </source>
</evidence>
<dbReference type="RefSeq" id="WP_308288342.1">
    <property type="nucleotide sequence ID" value="NZ_BAAAWF010000079.1"/>
</dbReference>
<organism evidence="2 3">
    <name type="scientific">Streptomyces echinatus</name>
    <dbReference type="NCBI Taxonomy" id="67293"/>
    <lineage>
        <taxon>Bacteria</taxon>
        <taxon>Bacillati</taxon>
        <taxon>Actinomycetota</taxon>
        <taxon>Actinomycetes</taxon>
        <taxon>Kitasatosporales</taxon>
        <taxon>Streptomycetaceae</taxon>
        <taxon>Streptomyces</taxon>
    </lineage>
</organism>
<keyword evidence="1" id="KW-1133">Transmembrane helix</keyword>
<feature type="transmembrane region" description="Helical" evidence="1">
    <location>
        <begin position="80"/>
        <end position="97"/>
    </location>
</feature>
<feature type="transmembrane region" description="Helical" evidence="1">
    <location>
        <begin position="49"/>
        <end position="68"/>
    </location>
</feature>
<reference evidence="2 3" key="1">
    <citation type="submission" date="2020-08" db="EMBL/GenBank/DDBJ databases">
        <title>Genomic Encyclopedia of Type Strains, Phase III (KMG-III): the genomes of soil and plant-associated and newly described type strains.</title>
        <authorList>
            <person name="Whitman W."/>
        </authorList>
    </citation>
    <scope>NUCLEOTIDE SEQUENCE [LARGE SCALE GENOMIC DNA]</scope>
    <source>
        <strain evidence="2 3">CECT 3313</strain>
    </source>
</reference>
<evidence type="ECO:0000256" key="1">
    <source>
        <dbReference type="SAM" id="Phobius"/>
    </source>
</evidence>
<keyword evidence="1" id="KW-0472">Membrane</keyword>
<name>A0A7W9UVA8_9ACTN</name>
<evidence type="ECO:0000313" key="3">
    <source>
        <dbReference type="Proteomes" id="UP000585836"/>
    </source>
</evidence>
<sequence>MSAGPALSLYAANAGWPVRQFVPNALFYGVILNVFSAAANGLPALTGRAWLTTAIGLTAGTLLGEALTRRMSQAWIRHTVMLLSLAGGLTTLLRGLWQLGRP</sequence>